<organism evidence="9 10">
    <name type="scientific">Spirosoma profusum</name>
    <dbReference type="NCBI Taxonomy" id="2771354"/>
    <lineage>
        <taxon>Bacteria</taxon>
        <taxon>Pseudomonadati</taxon>
        <taxon>Bacteroidota</taxon>
        <taxon>Cytophagia</taxon>
        <taxon>Cytophagales</taxon>
        <taxon>Cytophagaceae</taxon>
        <taxon>Spirosoma</taxon>
    </lineage>
</organism>
<evidence type="ECO:0000313" key="10">
    <source>
        <dbReference type="Proteomes" id="UP000598820"/>
    </source>
</evidence>
<dbReference type="GO" id="GO:0004316">
    <property type="term" value="F:3-oxoacyl-[acyl-carrier-protein] reductase (NADPH) activity"/>
    <property type="evidence" value="ECO:0007669"/>
    <property type="project" value="UniProtKB-EC"/>
</dbReference>
<reference evidence="9" key="1">
    <citation type="submission" date="2020-09" db="EMBL/GenBank/DDBJ databases">
        <authorList>
            <person name="Kim M.K."/>
        </authorList>
    </citation>
    <scope>NUCLEOTIDE SEQUENCE</scope>
    <source>
        <strain evidence="9">BT702</strain>
    </source>
</reference>
<dbReference type="NCBIfam" id="NF004198">
    <property type="entry name" value="PRK05653.1-3"/>
    <property type="match status" value="1"/>
</dbReference>
<feature type="domain" description="Ketoreductase" evidence="8">
    <location>
        <begin position="7"/>
        <end position="187"/>
    </location>
</feature>
<keyword evidence="10" id="KW-1185">Reference proteome</keyword>
<dbReference type="Pfam" id="PF13561">
    <property type="entry name" value="adh_short_C2"/>
    <property type="match status" value="1"/>
</dbReference>
<evidence type="ECO:0000256" key="6">
    <source>
        <dbReference type="ARBA" id="ARBA00029899"/>
    </source>
</evidence>
<dbReference type="AlphaFoldDB" id="A0A927AT63"/>
<dbReference type="PANTHER" id="PTHR42760:SF133">
    <property type="entry name" value="3-OXOACYL-[ACYL-CARRIER-PROTEIN] REDUCTASE"/>
    <property type="match status" value="1"/>
</dbReference>
<keyword evidence="4" id="KW-0521">NADP</keyword>
<sequence length="249" mass="26527">MTKLHQKVAIVTGGAGGIGRAIAERFAEEGAQVVIWDVESEATQRTASELNRQGLSVTTMPGIDITQVGIVQQAVETVLSRFGTIHVLVNNAGITQDSTLRKLEPEKWQRVLDVNLTGALNCTQAVLETMIGQHYGRIVNMASSVGIHGNFGQTNYVAAKAGLIGMTKVWGRELGKYGITVNAIAPGAIQTAMFEAVPDTLRQMIQSRIAVGRLGQPEDIAHAALFLASDEASFITGQTLEIDGGLYLG</sequence>
<dbReference type="PANTHER" id="PTHR42760">
    <property type="entry name" value="SHORT-CHAIN DEHYDROGENASES/REDUCTASES FAMILY MEMBER"/>
    <property type="match status" value="1"/>
</dbReference>
<dbReference type="NCBIfam" id="NF005559">
    <property type="entry name" value="PRK07231.1"/>
    <property type="match status" value="1"/>
</dbReference>
<dbReference type="Proteomes" id="UP000598820">
    <property type="component" value="Unassembled WGS sequence"/>
</dbReference>
<evidence type="ECO:0000256" key="3">
    <source>
        <dbReference type="ARBA" id="ARBA00017650"/>
    </source>
</evidence>
<protein>
    <recommendedName>
        <fullName evidence="3">3-oxoacyl-[acyl-carrier-protein] reductase FabG</fullName>
    </recommendedName>
    <alternativeName>
        <fullName evidence="6">Beta-ketoacyl-ACP reductase</fullName>
    </alternativeName>
</protein>
<name>A0A927AT63_9BACT</name>
<evidence type="ECO:0000256" key="2">
    <source>
        <dbReference type="ARBA" id="ARBA00006484"/>
    </source>
</evidence>
<dbReference type="InterPro" id="IPR036291">
    <property type="entry name" value="NAD(P)-bd_dom_sf"/>
</dbReference>
<evidence type="ECO:0000256" key="5">
    <source>
        <dbReference type="ARBA" id="ARBA00023002"/>
    </source>
</evidence>
<gene>
    <name evidence="9" type="primary">fabG</name>
    <name evidence="9" type="ORF">IC229_18810</name>
</gene>
<evidence type="ECO:0000259" key="8">
    <source>
        <dbReference type="SMART" id="SM00822"/>
    </source>
</evidence>
<dbReference type="FunFam" id="3.40.50.720:FF:000115">
    <property type="entry name" value="3-oxoacyl-[acyl-carrier-protein] reductase FabG"/>
    <property type="match status" value="1"/>
</dbReference>
<dbReference type="NCBIfam" id="NF009466">
    <property type="entry name" value="PRK12826.1-2"/>
    <property type="match status" value="1"/>
</dbReference>
<evidence type="ECO:0000313" key="9">
    <source>
        <dbReference type="EMBL" id="MBD2702705.1"/>
    </source>
</evidence>
<comment type="caution">
    <text evidence="9">The sequence shown here is derived from an EMBL/GenBank/DDBJ whole genome shotgun (WGS) entry which is preliminary data.</text>
</comment>
<dbReference type="SMART" id="SM00822">
    <property type="entry name" value="PKS_KR"/>
    <property type="match status" value="1"/>
</dbReference>
<dbReference type="InterPro" id="IPR057326">
    <property type="entry name" value="KR_dom"/>
</dbReference>
<evidence type="ECO:0000256" key="4">
    <source>
        <dbReference type="ARBA" id="ARBA00022857"/>
    </source>
</evidence>
<dbReference type="InterPro" id="IPR020904">
    <property type="entry name" value="Sc_DH/Rdtase_CS"/>
</dbReference>
<comment type="similarity">
    <text evidence="2">Belongs to the short-chain dehydrogenases/reductases (SDR) family.</text>
</comment>
<dbReference type="InterPro" id="IPR002347">
    <property type="entry name" value="SDR_fam"/>
</dbReference>
<dbReference type="Gene3D" id="3.40.50.720">
    <property type="entry name" value="NAD(P)-binding Rossmann-like Domain"/>
    <property type="match status" value="1"/>
</dbReference>
<accession>A0A927AT63</accession>
<comment type="function">
    <text evidence="1">Catalyzes the NADPH-dependent reduction of beta-ketoacyl-ACP substrates to beta-hydroxyacyl-ACP products, the first reductive step in the elongation cycle of fatty acid biosynthesis.</text>
</comment>
<keyword evidence="5 9" id="KW-0560">Oxidoreductase</keyword>
<comment type="catalytic activity">
    <reaction evidence="7">
        <text>a (3R)-hydroxyacyl-[ACP] + NADP(+) = a 3-oxoacyl-[ACP] + NADPH + H(+)</text>
        <dbReference type="Rhea" id="RHEA:17397"/>
        <dbReference type="Rhea" id="RHEA-COMP:9916"/>
        <dbReference type="Rhea" id="RHEA-COMP:9945"/>
        <dbReference type="ChEBI" id="CHEBI:15378"/>
        <dbReference type="ChEBI" id="CHEBI:57783"/>
        <dbReference type="ChEBI" id="CHEBI:58349"/>
        <dbReference type="ChEBI" id="CHEBI:78776"/>
        <dbReference type="ChEBI" id="CHEBI:78827"/>
        <dbReference type="EC" id="1.1.1.100"/>
    </reaction>
</comment>
<dbReference type="PRINTS" id="PR00081">
    <property type="entry name" value="GDHRDH"/>
</dbReference>
<evidence type="ECO:0000256" key="7">
    <source>
        <dbReference type="ARBA" id="ARBA00048508"/>
    </source>
</evidence>
<evidence type="ECO:0000256" key="1">
    <source>
        <dbReference type="ARBA" id="ARBA00002607"/>
    </source>
</evidence>
<dbReference type="EMBL" id="JACWZY010000016">
    <property type="protein sequence ID" value="MBD2702705.1"/>
    <property type="molecule type" value="Genomic_DNA"/>
</dbReference>
<dbReference type="SUPFAM" id="SSF51735">
    <property type="entry name" value="NAD(P)-binding Rossmann-fold domains"/>
    <property type="match status" value="1"/>
</dbReference>
<dbReference type="RefSeq" id="WP_190888553.1">
    <property type="nucleotide sequence ID" value="NZ_JACWZY010000016.1"/>
</dbReference>
<dbReference type="PROSITE" id="PS00061">
    <property type="entry name" value="ADH_SHORT"/>
    <property type="match status" value="1"/>
</dbReference>
<proteinExistence type="inferred from homology"/>
<dbReference type="PRINTS" id="PR00080">
    <property type="entry name" value="SDRFAMILY"/>
</dbReference>